<dbReference type="EMBL" id="CM001217">
    <property type="protein sequence ID" value="AES61323.1"/>
    <property type="molecule type" value="Genomic_DNA"/>
</dbReference>
<organism evidence="1 3">
    <name type="scientific">Medicago truncatula</name>
    <name type="common">Barrel medic</name>
    <name type="synonym">Medicago tribuloides</name>
    <dbReference type="NCBI Taxonomy" id="3880"/>
    <lineage>
        <taxon>Eukaryota</taxon>
        <taxon>Viridiplantae</taxon>
        <taxon>Streptophyta</taxon>
        <taxon>Embryophyta</taxon>
        <taxon>Tracheophyta</taxon>
        <taxon>Spermatophyta</taxon>
        <taxon>Magnoliopsida</taxon>
        <taxon>eudicotyledons</taxon>
        <taxon>Gunneridae</taxon>
        <taxon>Pentapetalae</taxon>
        <taxon>rosids</taxon>
        <taxon>fabids</taxon>
        <taxon>Fabales</taxon>
        <taxon>Fabaceae</taxon>
        <taxon>Papilionoideae</taxon>
        <taxon>50 kb inversion clade</taxon>
        <taxon>NPAAA clade</taxon>
        <taxon>Hologalegina</taxon>
        <taxon>IRL clade</taxon>
        <taxon>Trifolieae</taxon>
        <taxon>Medicago</taxon>
    </lineage>
</organism>
<dbReference type="EnsemblPlants" id="AES61323">
    <property type="protein sequence ID" value="AES61323"/>
    <property type="gene ID" value="MTR_1g082540"/>
</dbReference>
<reference evidence="2" key="3">
    <citation type="submission" date="2015-04" db="UniProtKB">
        <authorList>
            <consortium name="EnsemblPlants"/>
        </authorList>
    </citation>
    <scope>IDENTIFICATION</scope>
    <source>
        <strain evidence="2">cv. Jemalong A17</strain>
    </source>
</reference>
<gene>
    <name evidence="1" type="ordered locus">MTR_1g082540</name>
</gene>
<dbReference type="PaxDb" id="3880-AES61323"/>
<proteinExistence type="predicted"/>
<evidence type="ECO:0000313" key="2">
    <source>
        <dbReference type="EnsemblPlants" id="AES61323"/>
    </source>
</evidence>
<dbReference type="Proteomes" id="UP000002051">
    <property type="component" value="Unassembled WGS sequence"/>
</dbReference>
<reference evidence="1 3" key="1">
    <citation type="journal article" date="2011" name="Nature">
        <title>The Medicago genome provides insight into the evolution of rhizobial symbioses.</title>
        <authorList>
            <person name="Young N.D."/>
            <person name="Debelle F."/>
            <person name="Oldroyd G.E."/>
            <person name="Geurts R."/>
            <person name="Cannon S.B."/>
            <person name="Udvardi M.K."/>
            <person name="Benedito V.A."/>
            <person name="Mayer K.F."/>
            <person name="Gouzy J."/>
            <person name="Schoof H."/>
            <person name="Van de Peer Y."/>
            <person name="Proost S."/>
            <person name="Cook D.R."/>
            <person name="Meyers B.C."/>
            <person name="Spannagl M."/>
            <person name="Cheung F."/>
            <person name="De Mita S."/>
            <person name="Krishnakumar V."/>
            <person name="Gundlach H."/>
            <person name="Zhou S."/>
            <person name="Mudge J."/>
            <person name="Bharti A.K."/>
            <person name="Murray J.D."/>
            <person name="Naoumkina M.A."/>
            <person name="Rosen B."/>
            <person name="Silverstein K.A."/>
            <person name="Tang H."/>
            <person name="Rombauts S."/>
            <person name="Zhao P.X."/>
            <person name="Zhou P."/>
            <person name="Barbe V."/>
            <person name="Bardou P."/>
            <person name="Bechner M."/>
            <person name="Bellec A."/>
            <person name="Berger A."/>
            <person name="Berges H."/>
            <person name="Bidwell S."/>
            <person name="Bisseling T."/>
            <person name="Choisne N."/>
            <person name="Couloux A."/>
            <person name="Denny R."/>
            <person name="Deshpande S."/>
            <person name="Dai X."/>
            <person name="Doyle J.J."/>
            <person name="Dudez A.M."/>
            <person name="Farmer A.D."/>
            <person name="Fouteau S."/>
            <person name="Franken C."/>
            <person name="Gibelin C."/>
            <person name="Gish J."/>
            <person name="Goldstein S."/>
            <person name="Gonzalez A.J."/>
            <person name="Green P.J."/>
            <person name="Hallab A."/>
            <person name="Hartog M."/>
            <person name="Hua A."/>
            <person name="Humphray S.J."/>
            <person name="Jeong D.H."/>
            <person name="Jing Y."/>
            <person name="Jocker A."/>
            <person name="Kenton S.M."/>
            <person name="Kim D.J."/>
            <person name="Klee K."/>
            <person name="Lai H."/>
            <person name="Lang C."/>
            <person name="Lin S."/>
            <person name="Macmil S.L."/>
            <person name="Magdelenat G."/>
            <person name="Matthews L."/>
            <person name="McCorrison J."/>
            <person name="Monaghan E.L."/>
            <person name="Mun J.H."/>
            <person name="Najar F.Z."/>
            <person name="Nicholson C."/>
            <person name="Noirot C."/>
            <person name="O'Bleness M."/>
            <person name="Paule C.R."/>
            <person name="Poulain J."/>
            <person name="Prion F."/>
            <person name="Qin B."/>
            <person name="Qu C."/>
            <person name="Retzel E.F."/>
            <person name="Riddle C."/>
            <person name="Sallet E."/>
            <person name="Samain S."/>
            <person name="Samson N."/>
            <person name="Sanders I."/>
            <person name="Saurat O."/>
            <person name="Scarpelli C."/>
            <person name="Schiex T."/>
            <person name="Segurens B."/>
            <person name="Severin A.J."/>
            <person name="Sherrier D.J."/>
            <person name="Shi R."/>
            <person name="Sims S."/>
            <person name="Singer S.R."/>
            <person name="Sinharoy S."/>
            <person name="Sterck L."/>
            <person name="Viollet A."/>
            <person name="Wang B.B."/>
            <person name="Wang K."/>
            <person name="Wang M."/>
            <person name="Wang X."/>
            <person name="Warfsmann J."/>
            <person name="Weissenbach J."/>
            <person name="White D.D."/>
            <person name="White J.D."/>
            <person name="Wiley G.B."/>
            <person name="Wincker P."/>
            <person name="Xing Y."/>
            <person name="Yang L."/>
            <person name="Yao Z."/>
            <person name="Ying F."/>
            <person name="Zhai J."/>
            <person name="Zhou L."/>
            <person name="Zuber A."/>
            <person name="Denarie J."/>
            <person name="Dixon R.A."/>
            <person name="May G.D."/>
            <person name="Schwartz D.C."/>
            <person name="Rogers J."/>
            <person name="Quetier F."/>
            <person name="Town C.D."/>
            <person name="Roe B.A."/>
        </authorList>
    </citation>
    <scope>NUCLEOTIDE SEQUENCE [LARGE SCALE GENOMIC DNA]</scope>
    <source>
        <strain evidence="1">A17</strain>
        <strain evidence="2 3">cv. Jemalong A17</strain>
    </source>
</reference>
<evidence type="ECO:0000313" key="3">
    <source>
        <dbReference type="Proteomes" id="UP000002051"/>
    </source>
</evidence>
<keyword evidence="3" id="KW-1185">Reference proteome</keyword>
<sequence>MAVLEGEAVVLLNVIHFADVNKWDRVVFESDSITLVQLSLHSNFEVKFVTRQANMHTLARAACSWASHRIFNSYPSCIEYWLINDNS</sequence>
<accession>G7I802</accession>
<dbReference type="AlphaFoldDB" id="G7I802"/>
<name>G7I802_MEDTR</name>
<reference evidence="1 3" key="2">
    <citation type="journal article" date="2014" name="BMC Genomics">
        <title>An improved genome release (version Mt4.0) for the model legume Medicago truncatula.</title>
        <authorList>
            <person name="Tang H."/>
            <person name="Krishnakumar V."/>
            <person name="Bidwell S."/>
            <person name="Rosen B."/>
            <person name="Chan A."/>
            <person name="Zhou S."/>
            <person name="Gentzbittel L."/>
            <person name="Childs K.L."/>
            <person name="Yandell M."/>
            <person name="Gundlach H."/>
            <person name="Mayer K.F."/>
            <person name="Schwartz D.C."/>
            <person name="Town C.D."/>
        </authorList>
    </citation>
    <scope>GENOME REANNOTATION</scope>
    <source>
        <strain evidence="2 3">cv. Jemalong A17</strain>
    </source>
</reference>
<dbReference type="HOGENOM" id="CLU_2486722_0_0_1"/>
<evidence type="ECO:0000313" key="1">
    <source>
        <dbReference type="EMBL" id="AES61323.1"/>
    </source>
</evidence>
<protein>
    <submittedName>
        <fullName evidence="1 2">Uncharacterized protein</fullName>
    </submittedName>
</protein>